<proteinExistence type="predicted"/>
<name>A0ABX9Y8S1_MICCH</name>
<sequence>MSMTREEALANLHDTVVFWSIGSATSVDVVMAACDCLVAGVDSPTLRILAGVSPVKGSEDDDLRRWLADAFAELSLTYYGEESRKAEEEVLRIMARRLLARKIAPRELTSWVSQFITYAGTPLAGELINLESAYEYVEAANEVHMLVSTKPEDLDAEVIAEARRLVGDSGAGRDQG</sequence>
<dbReference type="EMBL" id="QGTA01000174">
    <property type="protein sequence ID" value="RQW93247.1"/>
    <property type="molecule type" value="Genomic_DNA"/>
</dbReference>
<organism evidence="1 2">
    <name type="scientific">Micromonospora chalcea</name>
    <dbReference type="NCBI Taxonomy" id="1874"/>
    <lineage>
        <taxon>Bacteria</taxon>
        <taxon>Bacillati</taxon>
        <taxon>Actinomycetota</taxon>
        <taxon>Actinomycetes</taxon>
        <taxon>Micromonosporales</taxon>
        <taxon>Micromonosporaceae</taxon>
        <taxon>Micromonospora</taxon>
    </lineage>
</organism>
<evidence type="ECO:0000313" key="1">
    <source>
        <dbReference type="EMBL" id="RQW93247.1"/>
    </source>
</evidence>
<keyword evidence="2" id="KW-1185">Reference proteome</keyword>
<reference evidence="1 2" key="1">
    <citation type="submission" date="2018-05" db="EMBL/GenBank/DDBJ databases">
        <title>Micromonospora from Atacama Desert.</title>
        <authorList>
            <person name="Carro L."/>
            <person name="Goodfellow M."/>
            <person name="Klenk H.-P."/>
        </authorList>
    </citation>
    <scope>NUCLEOTIDE SEQUENCE [LARGE SCALE GENOMIC DNA]</scope>
    <source>
        <strain evidence="1 2">LB41</strain>
    </source>
</reference>
<evidence type="ECO:0000313" key="2">
    <source>
        <dbReference type="Proteomes" id="UP000274694"/>
    </source>
</evidence>
<gene>
    <name evidence="1" type="ORF">DLJ60_12030</name>
</gene>
<protein>
    <submittedName>
        <fullName evidence="1">Uncharacterized protein</fullName>
    </submittedName>
</protein>
<dbReference type="Proteomes" id="UP000274694">
    <property type="component" value="Unassembled WGS sequence"/>
</dbReference>
<comment type="caution">
    <text evidence="1">The sequence shown here is derived from an EMBL/GenBank/DDBJ whole genome shotgun (WGS) entry which is preliminary data.</text>
</comment>
<accession>A0ABX9Y8S1</accession>